<feature type="domain" description="Beta-ketoacyl-[acyl-carrier-protein] synthase III C-terminal" evidence="3">
    <location>
        <begin position="268"/>
        <end position="355"/>
    </location>
</feature>
<keyword evidence="6" id="KW-1185">Reference proteome</keyword>
<protein>
    <submittedName>
        <fullName evidence="5">Ketoacyl-ACP synthase III</fullName>
    </submittedName>
</protein>
<evidence type="ECO:0000256" key="2">
    <source>
        <dbReference type="ARBA" id="ARBA00023315"/>
    </source>
</evidence>
<evidence type="ECO:0000313" key="5">
    <source>
        <dbReference type="EMBL" id="MER2291099.1"/>
    </source>
</evidence>
<dbReference type="InterPro" id="IPR013747">
    <property type="entry name" value="ACP_syn_III_C"/>
</dbReference>
<keyword evidence="2" id="KW-0012">Acyltransferase</keyword>
<gene>
    <name evidence="5" type="ORF">ABS770_22880</name>
</gene>
<name>A0ABV1R8C8_9HYPH</name>
<dbReference type="SUPFAM" id="SSF53901">
    <property type="entry name" value="Thiolase-like"/>
    <property type="match status" value="1"/>
</dbReference>
<dbReference type="PANTHER" id="PTHR34069:SF3">
    <property type="entry name" value="ACYL-COA:ACYL-COA ALKYLTRANSFERASE"/>
    <property type="match status" value="1"/>
</dbReference>
<sequence length="367" mass="38736">MLAAGGAAASAGGCPAELETSAPASGRVARTSRARIAGLVSCLPPRRIENSHFAVRFGSKLDDVVKMTGVRTRYWVEGGVTTSDLCARAARELLDRLAWDRASVDALVFVSQTPDYRLPATACSLQARLGLRPGIVAFDVPLGCSGYPYGLWLAMMMIQTGAARRVLLAVGDTSSVMNDPDDRSTVLLFGDAGAVTALEAHDDGDAVHILGTDGRGAENLIVPRGAFRSCSTHPKFSDYPADTLYMDGGEVFNFTLKAIPTLIRDTIAAAGQTIDGYDAFVLHQANAFMLKHLAKKAKIDPGRLPINIDRYGNTSSASIPLVLTTDLAAAVSERAMRLALVGFGVGYSWASTTLTVGPLACAETVTL</sequence>
<feature type="domain" description="Beta-ketoacyl-[acyl-carrier-protein] synthase III N-terminal" evidence="4">
    <location>
        <begin position="138"/>
        <end position="205"/>
    </location>
</feature>
<dbReference type="InterPro" id="IPR013751">
    <property type="entry name" value="ACP_syn_III_N"/>
</dbReference>
<organism evidence="5 6">
    <name type="scientific">Methylobacterium brachiatum</name>
    <dbReference type="NCBI Taxonomy" id="269660"/>
    <lineage>
        <taxon>Bacteria</taxon>
        <taxon>Pseudomonadati</taxon>
        <taxon>Pseudomonadota</taxon>
        <taxon>Alphaproteobacteria</taxon>
        <taxon>Hyphomicrobiales</taxon>
        <taxon>Methylobacteriaceae</taxon>
        <taxon>Methylobacterium</taxon>
    </lineage>
</organism>
<evidence type="ECO:0000256" key="1">
    <source>
        <dbReference type="ARBA" id="ARBA00022679"/>
    </source>
</evidence>
<dbReference type="InterPro" id="IPR016039">
    <property type="entry name" value="Thiolase-like"/>
</dbReference>
<evidence type="ECO:0000259" key="4">
    <source>
        <dbReference type="Pfam" id="PF08545"/>
    </source>
</evidence>
<dbReference type="EMBL" id="JBELQD010000037">
    <property type="protein sequence ID" value="MER2291099.1"/>
    <property type="molecule type" value="Genomic_DNA"/>
</dbReference>
<reference evidence="5" key="1">
    <citation type="submission" date="2024-06" db="EMBL/GenBank/DDBJ databases">
        <authorList>
            <person name="Campbell A.G."/>
        </authorList>
    </citation>
    <scope>NUCLEOTIDE SEQUENCE</scope>
    <source>
        <strain evidence="5">EM17</strain>
    </source>
</reference>
<dbReference type="Pfam" id="PF08541">
    <property type="entry name" value="ACP_syn_III_C"/>
    <property type="match status" value="1"/>
</dbReference>
<dbReference type="Proteomes" id="UP001432995">
    <property type="component" value="Unassembled WGS sequence"/>
</dbReference>
<proteinExistence type="predicted"/>
<dbReference type="Pfam" id="PF08545">
    <property type="entry name" value="ACP_syn_III"/>
    <property type="match status" value="1"/>
</dbReference>
<dbReference type="RefSeq" id="WP_350380331.1">
    <property type="nucleotide sequence ID" value="NZ_JBELQD010000037.1"/>
</dbReference>
<keyword evidence="1" id="KW-0808">Transferase</keyword>
<comment type="caution">
    <text evidence="5">The sequence shown here is derived from an EMBL/GenBank/DDBJ whole genome shotgun (WGS) entry which is preliminary data.</text>
</comment>
<dbReference type="PANTHER" id="PTHR34069">
    <property type="entry name" value="3-OXOACYL-[ACYL-CARRIER-PROTEIN] SYNTHASE 3"/>
    <property type="match status" value="1"/>
</dbReference>
<dbReference type="CDD" id="cd00830">
    <property type="entry name" value="KAS_III"/>
    <property type="match status" value="1"/>
</dbReference>
<evidence type="ECO:0000259" key="3">
    <source>
        <dbReference type="Pfam" id="PF08541"/>
    </source>
</evidence>
<accession>A0ABV1R8C8</accession>
<evidence type="ECO:0000313" key="6">
    <source>
        <dbReference type="Proteomes" id="UP001432995"/>
    </source>
</evidence>
<dbReference type="Gene3D" id="3.40.47.10">
    <property type="match status" value="1"/>
</dbReference>